<proteinExistence type="predicted"/>
<dbReference type="GO" id="GO:0090374">
    <property type="term" value="P:oligopeptide export from mitochondrion"/>
    <property type="evidence" value="ECO:0007669"/>
    <property type="project" value="TreeGrafter"/>
</dbReference>
<dbReference type="GO" id="GO:0015421">
    <property type="term" value="F:ABC-type oligopeptide transporter activity"/>
    <property type="evidence" value="ECO:0007669"/>
    <property type="project" value="TreeGrafter"/>
</dbReference>
<dbReference type="AlphaFoldDB" id="A0A317KVS8"/>
<reference evidence="1 2" key="1">
    <citation type="submission" date="2018-05" db="EMBL/GenBank/DDBJ databases">
        <title>Genomic analysis of Gracilibacillus dipsosauri DD1 reveals novel features of a salt-tolerant amylase.</title>
        <authorList>
            <person name="Deutch C.E."/>
            <person name="Yang S."/>
        </authorList>
    </citation>
    <scope>NUCLEOTIDE SEQUENCE [LARGE SCALE GENOMIC DNA]</scope>
    <source>
        <strain evidence="1 2">DD1</strain>
    </source>
</reference>
<dbReference type="EMBL" id="QGTD01000015">
    <property type="protein sequence ID" value="PWU67393.1"/>
    <property type="molecule type" value="Genomic_DNA"/>
</dbReference>
<dbReference type="PANTHER" id="PTHR43394:SF1">
    <property type="entry name" value="ATP-BINDING CASSETTE SUB-FAMILY B MEMBER 10, MITOCHONDRIAL"/>
    <property type="match status" value="1"/>
</dbReference>
<dbReference type="SUPFAM" id="SSF52540">
    <property type="entry name" value="P-loop containing nucleoside triphosphate hydrolases"/>
    <property type="match status" value="1"/>
</dbReference>
<name>A0A317KVS8_9BACI</name>
<keyword evidence="2" id="KW-1185">Reference proteome</keyword>
<dbReference type="PANTHER" id="PTHR43394">
    <property type="entry name" value="ATP-DEPENDENT PERMEASE MDL1, MITOCHONDRIAL"/>
    <property type="match status" value="1"/>
</dbReference>
<evidence type="ECO:0000313" key="1">
    <source>
        <dbReference type="EMBL" id="PWU67393.1"/>
    </source>
</evidence>
<dbReference type="InterPro" id="IPR027417">
    <property type="entry name" value="P-loop_NTPase"/>
</dbReference>
<gene>
    <name evidence="1" type="ORF">DLJ74_15795</name>
</gene>
<dbReference type="InterPro" id="IPR039421">
    <property type="entry name" value="Type_1_exporter"/>
</dbReference>
<dbReference type="Gene3D" id="3.40.50.300">
    <property type="entry name" value="P-loop containing nucleotide triphosphate hydrolases"/>
    <property type="match status" value="1"/>
</dbReference>
<evidence type="ECO:0008006" key="3">
    <source>
        <dbReference type="Google" id="ProtNLM"/>
    </source>
</evidence>
<dbReference type="Proteomes" id="UP000245624">
    <property type="component" value="Unassembled WGS sequence"/>
</dbReference>
<evidence type="ECO:0000313" key="2">
    <source>
        <dbReference type="Proteomes" id="UP000245624"/>
    </source>
</evidence>
<comment type="caution">
    <text evidence="1">The sequence shown here is derived from an EMBL/GenBank/DDBJ whole genome shotgun (WGS) entry which is preliminary data.</text>
</comment>
<accession>A0A317KVS8</accession>
<sequence length="61" mass="6981">MWGKSTIIIAHRLSTIKNADHIFVIEKGLVVEEGEHHELISRKNIYHNLVNSEEECGLIKS</sequence>
<protein>
    <recommendedName>
        <fullName evidence="3">ABC transporter ATP-binding protein</fullName>
    </recommendedName>
</protein>
<organism evidence="1 2">
    <name type="scientific">Gracilibacillus dipsosauri</name>
    <dbReference type="NCBI Taxonomy" id="178340"/>
    <lineage>
        <taxon>Bacteria</taxon>
        <taxon>Bacillati</taxon>
        <taxon>Bacillota</taxon>
        <taxon>Bacilli</taxon>
        <taxon>Bacillales</taxon>
        <taxon>Bacillaceae</taxon>
        <taxon>Gracilibacillus</taxon>
    </lineage>
</organism>